<evidence type="ECO:0000313" key="1">
    <source>
        <dbReference type="EMBL" id="MED6290883.1"/>
    </source>
</evidence>
<evidence type="ECO:0000313" key="2">
    <source>
        <dbReference type="Proteomes" id="UP001352852"/>
    </source>
</evidence>
<dbReference type="EMBL" id="JAHUTJ010067118">
    <property type="protein sequence ID" value="MED6290883.1"/>
    <property type="molecule type" value="Genomic_DNA"/>
</dbReference>
<comment type="caution">
    <text evidence="1">The sequence shown here is derived from an EMBL/GenBank/DDBJ whole genome shotgun (WGS) entry which is preliminary data.</text>
</comment>
<gene>
    <name evidence="1" type="ORF">CHARACLAT_017948</name>
</gene>
<protein>
    <submittedName>
        <fullName evidence="1">Uncharacterized protein</fullName>
    </submittedName>
</protein>
<accession>A0ABU7EUJ6</accession>
<organism evidence="1 2">
    <name type="scientific">Characodon lateralis</name>
    <dbReference type="NCBI Taxonomy" id="208331"/>
    <lineage>
        <taxon>Eukaryota</taxon>
        <taxon>Metazoa</taxon>
        <taxon>Chordata</taxon>
        <taxon>Craniata</taxon>
        <taxon>Vertebrata</taxon>
        <taxon>Euteleostomi</taxon>
        <taxon>Actinopterygii</taxon>
        <taxon>Neopterygii</taxon>
        <taxon>Teleostei</taxon>
        <taxon>Neoteleostei</taxon>
        <taxon>Acanthomorphata</taxon>
        <taxon>Ovalentaria</taxon>
        <taxon>Atherinomorphae</taxon>
        <taxon>Cyprinodontiformes</taxon>
        <taxon>Goodeidae</taxon>
        <taxon>Characodon</taxon>
    </lineage>
</organism>
<proteinExistence type="predicted"/>
<keyword evidence="2" id="KW-1185">Reference proteome</keyword>
<sequence length="108" mass="12492">MEDYMRVARQHVYALVFCLLRPFKLSRRVGILSLEHTVCGNWTLFLAWLPPLQNLQTVSVQPVHPPSLIWTNGALQPSQRRLTPQTRTCLPPQRIDHPLTVSIDLRIE</sequence>
<name>A0ABU7EUJ6_9TELE</name>
<reference evidence="1 2" key="1">
    <citation type="submission" date="2021-06" db="EMBL/GenBank/DDBJ databases">
        <authorList>
            <person name="Palmer J.M."/>
        </authorList>
    </citation>
    <scope>NUCLEOTIDE SEQUENCE [LARGE SCALE GENOMIC DNA]</scope>
    <source>
        <strain evidence="1 2">CL_MEX2019</strain>
        <tissue evidence="1">Muscle</tissue>
    </source>
</reference>
<dbReference type="Proteomes" id="UP001352852">
    <property type="component" value="Unassembled WGS sequence"/>
</dbReference>